<name>A0ABV1TP33_9ACTN</name>
<organism evidence="2 3">
    <name type="scientific">Streptomyces sp. 900105755</name>
    <dbReference type="NCBI Taxonomy" id="3154389"/>
    <lineage>
        <taxon>Bacteria</taxon>
        <taxon>Bacillati</taxon>
        <taxon>Actinomycetota</taxon>
        <taxon>Actinomycetes</taxon>
        <taxon>Kitasatosporales</taxon>
        <taxon>Streptomycetaceae</taxon>
        <taxon>Streptomyces</taxon>
    </lineage>
</organism>
<protein>
    <submittedName>
        <fullName evidence="2">STAS domain-containing protein</fullName>
    </submittedName>
</protein>
<evidence type="ECO:0000259" key="1">
    <source>
        <dbReference type="PROSITE" id="PS50801"/>
    </source>
</evidence>
<dbReference type="InterPro" id="IPR036513">
    <property type="entry name" value="STAS_dom_sf"/>
</dbReference>
<proteinExistence type="predicted"/>
<dbReference type="EMBL" id="JBEOZM010000018">
    <property type="protein sequence ID" value="MER6271785.1"/>
    <property type="molecule type" value="Genomic_DNA"/>
</dbReference>
<sequence length="99" mass="10249">MTTPLTLTSGRHPDGTACLTVSGEIDMSNAGSLDDALVGKPGPLVLDLTAVEYLDSAGLSVLFAHAERLRLVVTALLEPVLTVSGLTDLVTVHRPGPDD</sequence>
<dbReference type="Gene3D" id="3.30.750.24">
    <property type="entry name" value="STAS domain"/>
    <property type="match status" value="1"/>
</dbReference>
<accession>A0ABV1TP33</accession>
<dbReference type="Pfam" id="PF13466">
    <property type="entry name" value="STAS_2"/>
    <property type="match status" value="1"/>
</dbReference>
<dbReference type="PROSITE" id="PS50801">
    <property type="entry name" value="STAS"/>
    <property type="match status" value="1"/>
</dbReference>
<keyword evidence="3" id="KW-1185">Reference proteome</keyword>
<dbReference type="RefSeq" id="WP_351960150.1">
    <property type="nucleotide sequence ID" value="NZ_JBEOZM010000018.1"/>
</dbReference>
<gene>
    <name evidence="2" type="ORF">ABT211_31500</name>
</gene>
<comment type="caution">
    <text evidence="2">The sequence shown here is derived from an EMBL/GenBank/DDBJ whole genome shotgun (WGS) entry which is preliminary data.</text>
</comment>
<dbReference type="InterPro" id="IPR058548">
    <property type="entry name" value="MlaB-like_STAS"/>
</dbReference>
<dbReference type="CDD" id="cd07043">
    <property type="entry name" value="STAS_anti-anti-sigma_factors"/>
    <property type="match status" value="1"/>
</dbReference>
<evidence type="ECO:0000313" key="2">
    <source>
        <dbReference type="EMBL" id="MER6271785.1"/>
    </source>
</evidence>
<dbReference type="Proteomes" id="UP001490365">
    <property type="component" value="Unassembled WGS sequence"/>
</dbReference>
<dbReference type="SUPFAM" id="SSF52091">
    <property type="entry name" value="SpoIIaa-like"/>
    <property type="match status" value="1"/>
</dbReference>
<evidence type="ECO:0000313" key="3">
    <source>
        <dbReference type="Proteomes" id="UP001490365"/>
    </source>
</evidence>
<dbReference type="InterPro" id="IPR002645">
    <property type="entry name" value="STAS_dom"/>
</dbReference>
<reference evidence="2 3" key="1">
    <citation type="submission" date="2024-06" db="EMBL/GenBank/DDBJ databases">
        <title>The Natural Products Discovery Center: Release of the First 8490 Sequenced Strains for Exploring Actinobacteria Biosynthetic Diversity.</title>
        <authorList>
            <person name="Kalkreuter E."/>
            <person name="Kautsar S.A."/>
            <person name="Yang D."/>
            <person name="Bader C.D."/>
            <person name="Teijaro C.N."/>
            <person name="Fluegel L."/>
            <person name="Davis C.M."/>
            <person name="Simpson J.R."/>
            <person name="Lauterbach L."/>
            <person name="Steele A.D."/>
            <person name="Gui C."/>
            <person name="Meng S."/>
            <person name="Li G."/>
            <person name="Viehrig K."/>
            <person name="Ye F."/>
            <person name="Su P."/>
            <person name="Kiefer A.F."/>
            <person name="Nichols A."/>
            <person name="Cepeda A.J."/>
            <person name="Yan W."/>
            <person name="Fan B."/>
            <person name="Jiang Y."/>
            <person name="Adhikari A."/>
            <person name="Zheng C.-J."/>
            <person name="Schuster L."/>
            <person name="Cowan T.M."/>
            <person name="Smanski M.J."/>
            <person name="Chevrette M.G."/>
            <person name="De Carvalho L.P.S."/>
            <person name="Shen B."/>
        </authorList>
    </citation>
    <scope>NUCLEOTIDE SEQUENCE [LARGE SCALE GENOMIC DNA]</scope>
    <source>
        <strain evidence="2 3">NPDC001694</strain>
    </source>
</reference>
<feature type="domain" description="STAS" evidence="1">
    <location>
        <begin position="6"/>
        <end position="70"/>
    </location>
</feature>